<dbReference type="Proteomes" id="UP000178425">
    <property type="component" value="Unassembled WGS sequence"/>
</dbReference>
<evidence type="ECO:0000259" key="11">
    <source>
        <dbReference type="Pfam" id="PF00696"/>
    </source>
</evidence>
<dbReference type="Pfam" id="PF00696">
    <property type="entry name" value="AA_kinase"/>
    <property type="match status" value="1"/>
</dbReference>
<dbReference type="InterPro" id="IPR036393">
    <property type="entry name" value="AceGlu_kinase-like_sf"/>
</dbReference>
<keyword evidence="5" id="KW-0808">Transferase</keyword>
<evidence type="ECO:0000256" key="10">
    <source>
        <dbReference type="ARBA" id="ARBA00032092"/>
    </source>
</evidence>
<comment type="similarity">
    <text evidence="2">Belongs to the UMP kinase family.</text>
</comment>
<dbReference type="GO" id="GO:0033862">
    <property type="term" value="F:UMP kinase activity"/>
    <property type="evidence" value="ECO:0007669"/>
    <property type="project" value="UniProtKB-EC"/>
</dbReference>
<dbReference type="NCBIfam" id="TIGR02076">
    <property type="entry name" value="pyrH_arch"/>
    <property type="match status" value="1"/>
</dbReference>
<feature type="domain" description="Aspartate/glutamate/uridylate kinase" evidence="11">
    <location>
        <begin position="9"/>
        <end position="208"/>
    </location>
</feature>
<name>A0A1F5WVM2_9BACT</name>
<keyword evidence="9" id="KW-0665">Pyrimidine biosynthesis</keyword>
<reference evidence="12 13" key="1">
    <citation type="journal article" date="2016" name="Nat. Commun.">
        <title>Thousands of microbial genomes shed light on interconnected biogeochemical processes in an aquifer system.</title>
        <authorList>
            <person name="Anantharaman K."/>
            <person name="Brown C.T."/>
            <person name="Hug L.A."/>
            <person name="Sharon I."/>
            <person name="Castelle C.J."/>
            <person name="Probst A.J."/>
            <person name="Thomas B.C."/>
            <person name="Singh A."/>
            <person name="Wilkins M.J."/>
            <person name="Karaoz U."/>
            <person name="Brodie E.L."/>
            <person name="Williams K.H."/>
            <person name="Hubbard S.S."/>
            <person name="Banfield J.F."/>
        </authorList>
    </citation>
    <scope>NUCLEOTIDE SEQUENCE [LARGE SCALE GENOMIC DNA]</scope>
</reference>
<proteinExistence type="inferred from homology"/>
<organism evidence="12 13">
    <name type="scientific">Candidatus Giovannonibacteria bacterium RIFCSPHIGHO2_02_43_13</name>
    <dbReference type="NCBI Taxonomy" id="1798330"/>
    <lineage>
        <taxon>Bacteria</taxon>
        <taxon>Candidatus Giovannoniibacteriota</taxon>
    </lineage>
</organism>
<evidence type="ECO:0000256" key="1">
    <source>
        <dbReference type="ARBA" id="ARBA00004791"/>
    </source>
</evidence>
<dbReference type="PANTHER" id="PTHR42833">
    <property type="entry name" value="URIDYLATE KINASE"/>
    <property type="match status" value="1"/>
</dbReference>
<evidence type="ECO:0000256" key="8">
    <source>
        <dbReference type="ARBA" id="ARBA00022840"/>
    </source>
</evidence>
<evidence type="ECO:0000256" key="7">
    <source>
        <dbReference type="ARBA" id="ARBA00022777"/>
    </source>
</evidence>
<keyword evidence="8" id="KW-0067">ATP-binding</keyword>
<keyword evidence="6" id="KW-0547">Nucleotide-binding</keyword>
<dbReference type="PANTHER" id="PTHR42833:SF4">
    <property type="entry name" value="URIDYLATE KINASE PUMPKIN, CHLOROPLASTIC"/>
    <property type="match status" value="1"/>
</dbReference>
<dbReference type="EC" id="2.7.4.22" evidence="3"/>
<dbReference type="GO" id="GO:0005524">
    <property type="term" value="F:ATP binding"/>
    <property type="evidence" value="ECO:0007669"/>
    <property type="project" value="UniProtKB-KW"/>
</dbReference>
<comment type="caution">
    <text evidence="12">The sequence shown here is derived from an EMBL/GenBank/DDBJ whole genome shotgun (WGS) entry which is preliminary data.</text>
</comment>
<accession>A0A1F5WVM2</accession>
<dbReference type="InterPro" id="IPR011818">
    <property type="entry name" value="Uridylate_kinase_arch/spir"/>
</dbReference>
<dbReference type="InterPro" id="IPR001048">
    <property type="entry name" value="Asp/Glu/Uridylate_kinase"/>
</dbReference>
<evidence type="ECO:0000256" key="6">
    <source>
        <dbReference type="ARBA" id="ARBA00022741"/>
    </source>
</evidence>
<evidence type="ECO:0000256" key="2">
    <source>
        <dbReference type="ARBA" id="ARBA00007614"/>
    </source>
</evidence>
<evidence type="ECO:0000313" key="12">
    <source>
        <dbReference type="EMBL" id="OGF79361.1"/>
    </source>
</evidence>
<dbReference type="SUPFAM" id="SSF53633">
    <property type="entry name" value="Carbamate kinase-like"/>
    <property type="match status" value="1"/>
</dbReference>
<dbReference type="GO" id="GO:0006225">
    <property type="term" value="P:UDP biosynthetic process"/>
    <property type="evidence" value="ECO:0007669"/>
    <property type="project" value="TreeGrafter"/>
</dbReference>
<evidence type="ECO:0000256" key="4">
    <source>
        <dbReference type="ARBA" id="ARBA00022490"/>
    </source>
</evidence>
<evidence type="ECO:0000256" key="3">
    <source>
        <dbReference type="ARBA" id="ARBA00012899"/>
    </source>
</evidence>
<evidence type="ECO:0000256" key="9">
    <source>
        <dbReference type="ARBA" id="ARBA00022975"/>
    </source>
</evidence>
<comment type="pathway">
    <text evidence="1">Pyrimidine metabolism; CTP biosynthesis via de novo pathway; UDP from UMP (UMPK route): step 1/1.</text>
</comment>
<gene>
    <name evidence="12" type="ORF">A2W54_01355</name>
</gene>
<dbReference type="AlphaFoldDB" id="A0A1F5WVM2"/>
<dbReference type="EMBL" id="MFHI01000006">
    <property type="protein sequence ID" value="OGF79361.1"/>
    <property type="molecule type" value="Genomic_DNA"/>
</dbReference>
<keyword evidence="7" id="KW-0418">Kinase</keyword>
<sequence>MKYKFGGAAVIALGGSIIHPKEIDTLFIKNFHKFILEQIATNKKFIIVAGGGSVARDYQKAASAVVRIEDEDKDYLGIHATRLNAHFLRTIFFKQANPTVIDKRFKIRSLDHQVTIASGWKPGWSTDYVALQLAHDFKIGEVIIAGSPSHVFNKDPKKYNDAKPIEKISWADYRKLIPEKWIPGAHSPVDPVGAALAREKKLKAVIINGTDLNNFGKLLAGNEFEGTIIE</sequence>
<evidence type="ECO:0000256" key="5">
    <source>
        <dbReference type="ARBA" id="ARBA00022679"/>
    </source>
</evidence>
<dbReference type="Gene3D" id="3.40.1160.10">
    <property type="entry name" value="Acetylglutamate kinase-like"/>
    <property type="match status" value="1"/>
</dbReference>
<evidence type="ECO:0000313" key="13">
    <source>
        <dbReference type="Proteomes" id="UP000178425"/>
    </source>
</evidence>
<keyword evidence="4" id="KW-0963">Cytoplasm</keyword>
<protein>
    <recommendedName>
        <fullName evidence="3">UMP kinase</fullName>
        <ecNumber evidence="3">2.7.4.22</ecNumber>
    </recommendedName>
    <alternativeName>
        <fullName evidence="10">Uridine monophosphate kinase</fullName>
    </alternativeName>
</protein>